<feature type="region of interest" description="Disordered" evidence="9">
    <location>
        <begin position="1"/>
        <end position="54"/>
    </location>
</feature>
<feature type="compositionally biased region" description="Basic and acidic residues" evidence="9">
    <location>
        <begin position="1"/>
        <end position="11"/>
    </location>
</feature>
<dbReference type="Proteomes" id="UP000435837">
    <property type="component" value="Unassembled WGS sequence"/>
</dbReference>
<evidence type="ECO:0000256" key="3">
    <source>
        <dbReference type="ARBA" id="ARBA00022723"/>
    </source>
</evidence>
<evidence type="ECO:0000313" key="11">
    <source>
        <dbReference type="Proteomes" id="UP000435837"/>
    </source>
</evidence>
<evidence type="ECO:0000256" key="8">
    <source>
        <dbReference type="SAM" id="Coils"/>
    </source>
</evidence>
<feature type="coiled-coil region" evidence="8">
    <location>
        <begin position="198"/>
        <end position="225"/>
    </location>
</feature>
<protein>
    <submittedName>
        <fullName evidence="10">Cytochrome P450</fullName>
    </submittedName>
</protein>
<dbReference type="EMBL" id="BLIN01000005">
    <property type="protein sequence ID" value="GFE11413.1"/>
    <property type="molecule type" value="Genomic_DNA"/>
</dbReference>
<dbReference type="SUPFAM" id="SSF48264">
    <property type="entry name" value="Cytochrome P450"/>
    <property type="match status" value="1"/>
</dbReference>
<keyword evidence="2 7" id="KW-0349">Heme</keyword>
<organism evidence="10 11">
    <name type="scientific">Streptomyces caniferus</name>
    <dbReference type="NCBI Taxonomy" id="285557"/>
    <lineage>
        <taxon>Bacteria</taxon>
        <taxon>Bacillati</taxon>
        <taxon>Actinomycetota</taxon>
        <taxon>Actinomycetes</taxon>
        <taxon>Kitasatosporales</taxon>
        <taxon>Streptomycetaceae</taxon>
        <taxon>Streptomyces</taxon>
    </lineage>
</organism>
<dbReference type="CDD" id="cd11030">
    <property type="entry name" value="CYP105-like"/>
    <property type="match status" value="1"/>
</dbReference>
<dbReference type="GO" id="GO:0016705">
    <property type="term" value="F:oxidoreductase activity, acting on paired donors, with incorporation or reduction of molecular oxygen"/>
    <property type="evidence" value="ECO:0007669"/>
    <property type="project" value="InterPro"/>
</dbReference>
<keyword evidence="6 7" id="KW-0503">Monooxygenase</keyword>
<evidence type="ECO:0000256" key="2">
    <source>
        <dbReference type="ARBA" id="ARBA00022617"/>
    </source>
</evidence>
<dbReference type="RefSeq" id="WP_159482057.1">
    <property type="nucleotide sequence ID" value="NZ_BAAATH010000001.1"/>
</dbReference>
<dbReference type="Pfam" id="PF00067">
    <property type="entry name" value="p450"/>
    <property type="match status" value="1"/>
</dbReference>
<evidence type="ECO:0000256" key="5">
    <source>
        <dbReference type="ARBA" id="ARBA00023004"/>
    </source>
</evidence>
<keyword evidence="8" id="KW-0175">Coiled coil</keyword>
<reference evidence="10 11" key="1">
    <citation type="submission" date="2019-12" db="EMBL/GenBank/DDBJ databases">
        <title>Whole genome shotgun sequence of Streptomyces caniferus NBRC 15389.</title>
        <authorList>
            <person name="Ichikawa N."/>
            <person name="Kimura A."/>
            <person name="Kitahashi Y."/>
            <person name="Komaki H."/>
            <person name="Tamura T."/>
        </authorList>
    </citation>
    <scope>NUCLEOTIDE SEQUENCE [LARGE SCALE GENOMIC DNA]</scope>
    <source>
        <strain evidence="10 11">NBRC 15389</strain>
    </source>
</reference>
<proteinExistence type="inferred from homology"/>
<feature type="compositionally biased region" description="Low complexity" evidence="9">
    <location>
        <begin position="22"/>
        <end position="35"/>
    </location>
</feature>
<dbReference type="InterPro" id="IPR036396">
    <property type="entry name" value="Cyt_P450_sf"/>
</dbReference>
<keyword evidence="5 7" id="KW-0408">Iron</keyword>
<dbReference type="PRINTS" id="PR00359">
    <property type="entry name" value="BP450"/>
</dbReference>
<dbReference type="SMR" id="A0A640SIM6"/>
<dbReference type="GO" id="GO:0004497">
    <property type="term" value="F:monooxygenase activity"/>
    <property type="evidence" value="ECO:0007669"/>
    <property type="project" value="UniProtKB-KW"/>
</dbReference>
<dbReference type="GO" id="GO:0020037">
    <property type="term" value="F:heme binding"/>
    <property type="evidence" value="ECO:0007669"/>
    <property type="project" value="InterPro"/>
</dbReference>
<dbReference type="InterPro" id="IPR017972">
    <property type="entry name" value="Cyt_P450_CS"/>
</dbReference>
<evidence type="ECO:0000256" key="9">
    <source>
        <dbReference type="SAM" id="MobiDB-lite"/>
    </source>
</evidence>
<evidence type="ECO:0000256" key="7">
    <source>
        <dbReference type="RuleBase" id="RU000461"/>
    </source>
</evidence>
<keyword evidence="4 7" id="KW-0560">Oxidoreductase</keyword>
<comment type="caution">
    <text evidence="10">The sequence shown here is derived from an EMBL/GenBank/DDBJ whole genome shotgun (WGS) entry which is preliminary data.</text>
</comment>
<dbReference type="PROSITE" id="PS00086">
    <property type="entry name" value="CYTOCHROME_P450"/>
    <property type="match status" value="1"/>
</dbReference>
<dbReference type="PRINTS" id="PR00385">
    <property type="entry name" value="P450"/>
</dbReference>
<sequence>MTTAERTEAERNTGSTGPSEDLAPLSPLAVPAARADGCPFDPAPGVERARREEPVTRATLWDGSTCWLVTRHQDVREVLGDPRFSADAARPGFPFLTAGGRELATSKPTFIRQDDPEHARLRRMLTADFMVKKMEAMRPEVQRLADDLLDRMTAGRNAADLVAEFALPLPSLVICLLLGVPYDDHEFFQDRSRLLLSLRSTAEEVRTAQADLQRYLSRLAAAKQREPDDGIVSRLVARGELDFEEIASMGRLLLIAGHETTANMTALSTLALLRNPGQLARLREDPSLIKGAVEELLRYLTIVHNGLPRVATEDVTLGGRTIRAGEGVLCTLNSANRDEGVFPGGDALDVGRDARRHVAFGFGVHQCLGQPLARVELQIAVETLLRRLPDLRLDIPFEDVPFRHDMGIYGVHALPVAW</sequence>
<keyword evidence="3 7" id="KW-0479">Metal-binding</keyword>
<comment type="similarity">
    <text evidence="1 7">Belongs to the cytochrome P450 family.</text>
</comment>
<name>A0A640SIM6_9ACTN</name>
<evidence type="ECO:0000256" key="4">
    <source>
        <dbReference type="ARBA" id="ARBA00023002"/>
    </source>
</evidence>
<accession>A0A640SIM6</accession>
<evidence type="ECO:0000256" key="1">
    <source>
        <dbReference type="ARBA" id="ARBA00010617"/>
    </source>
</evidence>
<dbReference type="InterPro" id="IPR001128">
    <property type="entry name" value="Cyt_P450"/>
</dbReference>
<dbReference type="AlphaFoldDB" id="A0A640SIM6"/>
<dbReference type="PANTHER" id="PTHR46696:SF1">
    <property type="entry name" value="CYTOCHROME P450 YJIB-RELATED"/>
    <property type="match status" value="1"/>
</dbReference>
<dbReference type="Gene3D" id="1.10.630.10">
    <property type="entry name" value="Cytochrome P450"/>
    <property type="match status" value="1"/>
</dbReference>
<dbReference type="InterPro" id="IPR002397">
    <property type="entry name" value="Cyt_P450_B"/>
</dbReference>
<evidence type="ECO:0000256" key="6">
    <source>
        <dbReference type="ARBA" id="ARBA00023033"/>
    </source>
</evidence>
<gene>
    <name evidence="10" type="ORF">Scani_76810</name>
</gene>
<dbReference type="OrthoDB" id="3664945at2"/>
<dbReference type="FunFam" id="1.10.630.10:FF:000018">
    <property type="entry name" value="Cytochrome P450 monooxygenase"/>
    <property type="match status" value="1"/>
</dbReference>
<dbReference type="GO" id="GO:0005506">
    <property type="term" value="F:iron ion binding"/>
    <property type="evidence" value="ECO:0007669"/>
    <property type="project" value="InterPro"/>
</dbReference>
<evidence type="ECO:0000313" key="10">
    <source>
        <dbReference type="EMBL" id="GFE11413.1"/>
    </source>
</evidence>
<dbReference type="PANTHER" id="PTHR46696">
    <property type="entry name" value="P450, PUTATIVE (EUROFUNG)-RELATED"/>
    <property type="match status" value="1"/>
</dbReference>